<sequence>MSGQRVVRFKYNDEEFTMYEAALDRKYRMGTNEKS</sequence>
<gene>
    <name evidence="1" type="ORF">NCTC13645_01537</name>
</gene>
<dbReference type="AlphaFoldDB" id="A0A380P245"/>
<dbReference type="Proteomes" id="UP000254621">
    <property type="component" value="Unassembled WGS sequence"/>
</dbReference>
<protein>
    <submittedName>
        <fullName evidence="1">Uncharacterized protein</fullName>
    </submittedName>
</protein>
<organism evidence="1 2">
    <name type="scientific">Weissella viridescens</name>
    <name type="common">Lactobacillus viridescens</name>
    <dbReference type="NCBI Taxonomy" id="1629"/>
    <lineage>
        <taxon>Bacteria</taxon>
        <taxon>Bacillati</taxon>
        <taxon>Bacillota</taxon>
        <taxon>Bacilli</taxon>
        <taxon>Lactobacillales</taxon>
        <taxon>Lactobacillaceae</taxon>
        <taxon>Weissella</taxon>
    </lineage>
</organism>
<reference evidence="1 2" key="1">
    <citation type="submission" date="2018-06" db="EMBL/GenBank/DDBJ databases">
        <authorList>
            <consortium name="Pathogen Informatics"/>
            <person name="Doyle S."/>
        </authorList>
    </citation>
    <scope>NUCLEOTIDE SEQUENCE [LARGE SCALE GENOMIC DNA]</scope>
    <source>
        <strain evidence="1 2">NCTC13645</strain>
    </source>
</reference>
<evidence type="ECO:0000313" key="2">
    <source>
        <dbReference type="Proteomes" id="UP000254621"/>
    </source>
</evidence>
<dbReference type="EMBL" id="UHIV01000004">
    <property type="protein sequence ID" value="SUP59283.1"/>
    <property type="molecule type" value="Genomic_DNA"/>
</dbReference>
<name>A0A380P245_WEIVI</name>
<evidence type="ECO:0000313" key="1">
    <source>
        <dbReference type="EMBL" id="SUP59283.1"/>
    </source>
</evidence>
<proteinExistence type="predicted"/>
<accession>A0A380P245</accession>